<evidence type="ECO:0000256" key="3">
    <source>
        <dbReference type="PROSITE-ProRule" id="PRU01191"/>
    </source>
</evidence>
<dbReference type="Proteomes" id="UP001085076">
    <property type="component" value="Miscellaneous, Linkage group lg10"/>
</dbReference>
<dbReference type="Pfam" id="PF03514">
    <property type="entry name" value="GRAS"/>
    <property type="match status" value="1"/>
</dbReference>
<dbReference type="PROSITE" id="PS50985">
    <property type="entry name" value="GRAS"/>
    <property type="match status" value="1"/>
</dbReference>
<evidence type="ECO:0000256" key="2">
    <source>
        <dbReference type="ARBA" id="ARBA00023163"/>
    </source>
</evidence>
<reference evidence="4" key="1">
    <citation type="submission" date="2021-03" db="EMBL/GenBank/DDBJ databases">
        <authorList>
            <person name="Li Z."/>
            <person name="Yang C."/>
        </authorList>
    </citation>
    <scope>NUCLEOTIDE SEQUENCE</scope>
    <source>
        <strain evidence="4">Dzin_1.0</strain>
        <tissue evidence="4">Leaf</tissue>
    </source>
</reference>
<dbReference type="PANTHER" id="PTHR31636">
    <property type="entry name" value="OSJNBA0084A10.13 PROTEIN-RELATED"/>
    <property type="match status" value="1"/>
</dbReference>
<comment type="similarity">
    <text evidence="3">Belongs to the GRAS family.</text>
</comment>
<comment type="caution">
    <text evidence="3">Lacks conserved residue(s) required for the propagation of feature annotation.</text>
</comment>
<evidence type="ECO:0000313" key="5">
    <source>
        <dbReference type="Proteomes" id="UP001085076"/>
    </source>
</evidence>
<gene>
    <name evidence="4" type="ORF">J5N97_030201</name>
</gene>
<evidence type="ECO:0000256" key="1">
    <source>
        <dbReference type="ARBA" id="ARBA00023015"/>
    </source>
</evidence>
<keyword evidence="1" id="KW-0805">Transcription regulation</keyword>
<name>A0A9D5H3W9_9LILI</name>
<proteinExistence type="inferred from homology"/>
<feature type="region of interest" description="SAW" evidence="3">
    <location>
        <begin position="30"/>
        <end position="105"/>
    </location>
</feature>
<reference evidence="4" key="2">
    <citation type="journal article" date="2022" name="Hortic Res">
        <title>The genome of Dioscorea zingiberensis sheds light on the biosynthesis, origin and evolution of the medicinally important diosgenin saponins.</title>
        <authorList>
            <person name="Li Y."/>
            <person name="Tan C."/>
            <person name="Li Z."/>
            <person name="Guo J."/>
            <person name="Li S."/>
            <person name="Chen X."/>
            <person name="Wang C."/>
            <person name="Dai X."/>
            <person name="Yang H."/>
            <person name="Song W."/>
            <person name="Hou L."/>
            <person name="Xu J."/>
            <person name="Tong Z."/>
            <person name="Xu A."/>
            <person name="Yuan X."/>
            <person name="Wang W."/>
            <person name="Yang Q."/>
            <person name="Chen L."/>
            <person name="Sun Z."/>
            <person name="Wang K."/>
            <person name="Pan B."/>
            <person name="Chen J."/>
            <person name="Bao Y."/>
            <person name="Liu F."/>
            <person name="Qi X."/>
            <person name="Gang D.R."/>
            <person name="Wen J."/>
            <person name="Li J."/>
        </authorList>
    </citation>
    <scope>NUCLEOTIDE SEQUENCE</scope>
    <source>
        <strain evidence="4">Dzin_1.0</strain>
    </source>
</reference>
<keyword evidence="5" id="KW-1185">Reference proteome</keyword>
<comment type="caution">
    <text evidence="4">The sequence shown here is derived from an EMBL/GenBank/DDBJ whole genome shotgun (WGS) entry which is preliminary data.</text>
</comment>
<organism evidence="4 5">
    <name type="scientific">Dioscorea zingiberensis</name>
    <dbReference type="NCBI Taxonomy" id="325984"/>
    <lineage>
        <taxon>Eukaryota</taxon>
        <taxon>Viridiplantae</taxon>
        <taxon>Streptophyta</taxon>
        <taxon>Embryophyta</taxon>
        <taxon>Tracheophyta</taxon>
        <taxon>Spermatophyta</taxon>
        <taxon>Magnoliopsida</taxon>
        <taxon>Liliopsida</taxon>
        <taxon>Dioscoreales</taxon>
        <taxon>Dioscoreaceae</taxon>
        <taxon>Dioscorea</taxon>
    </lineage>
</organism>
<dbReference type="InterPro" id="IPR005202">
    <property type="entry name" value="TF_GRAS"/>
</dbReference>
<evidence type="ECO:0000313" key="4">
    <source>
        <dbReference type="EMBL" id="KAJ0962373.1"/>
    </source>
</evidence>
<dbReference type="OrthoDB" id="47276at2759"/>
<accession>A0A9D5H3W9</accession>
<keyword evidence="2" id="KW-0804">Transcription</keyword>
<dbReference type="EMBL" id="JAGGNH010000010">
    <property type="protein sequence ID" value="KAJ0962373.1"/>
    <property type="molecule type" value="Genomic_DNA"/>
</dbReference>
<dbReference type="AlphaFoldDB" id="A0A9D5H3W9"/>
<sequence length="122" mass="14569">MLDTTVPREDAQRLLIERDLFGREALNVISCEGSERVERPETYKQWQVRNLRAGFEQMPLDPDIMKRAKDRVKSNYHKDFVIDEDSRWMLQGWKGREECCCRVVHAKISESWDGDRKTLIRR</sequence>
<protein>
    <submittedName>
        <fullName evidence="4">Uncharacterized protein</fullName>
    </submittedName>
</protein>